<dbReference type="InterPro" id="IPR058204">
    <property type="entry name" value="FtsX_firmicutes-type"/>
</dbReference>
<evidence type="ECO:0000259" key="12">
    <source>
        <dbReference type="Pfam" id="PF02687"/>
    </source>
</evidence>
<dbReference type="Proteomes" id="UP000199701">
    <property type="component" value="Unassembled WGS sequence"/>
</dbReference>
<dbReference type="Pfam" id="PF18075">
    <property type="entry name" value="FtsX_ECD"/>
    <property type="match status" value="1"/>
</dbReference>
<keyword evidence="8 10" id="KW-0472">Membrane</keyword>
<dbReference type="PIRSF" id="PIRSF003097">
    <property type="entry name" value="FtsX"/>
    <property type="match status" value="1"/>
</dbReference>
<keyword evidence="5 10" id="KW-0132">Cell division</keyword>
<dbReference type="InterPro" id="IPR004513">
    <property type="entry name" value="FtsX"/>
</dbReference>
<sequence>MRIRSLAYNIKQGLKNIYRNRMFSLASIATITACLFLFGVFYAILTNFQYMVQKAESSVCVTVFFDEGVNDQQVQDIGKNIQSRVEVSNIHFTSSQEAWDKFQKEYFGQYADLAEGFKDDNPLANSASYEVYLNDASMQTTLVTYLENMDGIRQVNKSDITASSLSSVAVLVGYASVVIIIILLAVSIFLITNTIVIGVTVRKEEISIMKLIGATDMFVDAPFIVEGLTIGIVGSLLPLLLLHYLYSNLVGFVLSKFSLLNNILAFLPSETVFATLIPISIGLGIGIGSIGSYLALRKHVNV</sequence>
<feature type="transmembrane region" description="Helical" evidence="11">
    <location>
        <begin position="174"/>
        <end position="201"/>
    </location>
</feature>
<proteinExistence type="inferred from homology"/>
<evidence type="ECO:0000256" key="7">
    <source>
        <dbReference type="ARBA" id="ARBA00022989"/>
    </source>
</evidence>
<evidence type="ECO:0000256" key="10">
    <source>
        <dbReference type="PIRNR" id="PIRNR003097"/>
    </source>
</evidence>
<dbReference type="RefSeq" id="WP_092449595.1">
    <property type="nucleotide sequence ID" value="NZ_FOJI01000001.1"/>
</dbReference>
<reference evidence="14 15" key="1">
    <citation type="submission" date="2016-10" db="EMBL/GenBank/DDBJ databases">
        <authorList>
            <person name="de Groot N.N."/>
        </authorList>
    </citation>
    <scope>NUCLEOTIDE SEQUENCE [LARGE SCALE GENOMIC DNA]</scope>
    <source>
        <strain evidence="14 15">DSM 9179</strain>
    </source>
</reference>
<evidence type="ECO:0000256" key="6">
    <source>
        <dbReference type="ARBA" id="ARBA00022692"/>
    </source>
</evidence>
<accession>A0A1I0M6G8</accession>
<feature type="domain" description="FtsX extracellular" evidence="13">
    <location>
        <begin position="60"/>
        <end position="155"/>
    </location>
</feature>
<dbReference type="STRING" id="99656.SAMN05421659_101156"/>
<dbReference type="PROSITE" id="PS51257">
    <property type="entry name" value="PROKAR_LIPOPROTEIN"/>
    <property type="match status" value="1"/>
</dbReference>
<evidence type="ECO:0000256" key="9">
    <source>
        <dbReference type="ARBA" id="ARBA00023306"/>
    </source>
</evidence>
<evidence type="ECO:0000259" key="13">
    <source>
        <dbReference type="Pfam" id="PF18075"/>
    </source>
</evidence>
<keyword evidence="4 10" id="KW-1003">Cell membrane</keyword>
<comment type="subcellular location">
    <subcellularLocation>
        <location evidence="1">Cell membrane</location>
        <topology evidence="1">Multi-pass membrane protein</topology>
    </subcellularLocation>
</comment>
<gene>
    <name evidence="14" type="ORF">SAMN05421659_101156</name>
</gene>
<organism evidence="14 15">
    <name type="scientific">[Clostridium] fimetarium</name>
    <dbReference type="NCBI Taxonomy" id="99656"/>
    <lineage>
        <taxon>Bacteria</taxon>
        <taxon>Bacillati</taxon>
        <taxon>Bacillota</taxon>
        <taxon>Clostridia</taxon>
        <taxon>Lachnospirales</taxon>
        <taxon>Lachnospiraceae</taxon>
    </lineage>
</organism>
<evidence type="ECO:0000256" key="1">
    <source>
        <dbReference type="ARBA" id="ARBA00004651"/>
    </source>
</evidence>
<dbReference type="InterPro" id="IPR003838">
    <property type="entry name" value="ABC3_permease_C"/>
</dbReference>
<dbReference type="Pfam" id="PF02687">
    <property type="entry name" value="FtsX"/>
    <property type="match status" value="1"/>
</dbReference>
<dbReference type="GO" id="GO:0051301">
    <property type="term" value="P:cell division"/>
    <property type="evidence" value="ECO:0007669"/>
    <property type="project" value="UniProtKB-KW"/>
</dbReference>
<evidence type="ECO:0000313" key="15">
    <source>
        <dbReference type="Proteomes" id="UP000199701"/>
    </source>
</evidence>
<dbReference type="OrthoDB" id="9812531at2"/>
<dbReference type="NCBIfam" id="NF038347">
    <property type="entry name" value="FtsX_Gpos"/>
    <property type="match status" value="1"/>
</dbReference>
<name>A0A1I0M6G8_9FIRM</name>
<evidence type="ECO:0000313" key="14">
    <source>
        <dbReference type="EMBL" id="SEV82961.1"/>
    </source>
</evidence>
<dbReference type="GO" id="GO:0005886">
    <property type="term" value="C:plasma membrane"/>
    <property type="evidence" value="ECO:0007669"/>
    <property type="project" value="UniProtKB-SubCell"/>
</dbReference>
<keyword evidence="9 10" id="KW-0131">Cell cycle</keyword>
<dbReference type="Gene3D" id="3.30.70.3040">
    <property type="match status" value="1"/>
</dbReference>
<evidence type="ECO:0000256" key="4">
    <source>
        <dbReference type="ARBA" id="ARBA00022475"/>
    </source>
</evidence>
<evidence type="ECO:0000256" key="11">
    <source>
        <dbReference type="SAM" id="Phobius"/>
    </source>
</evidence>
<evidence type="ECO:0000256" key="2">
    <source>
        <dbReference type="ARBA" id="ARBA00007379"/>
    </source>
</evidence>
<keyword evidence="7 11" id="KW-1133">Transmembrane helix</keyword>
<dbReference type="PANTHER" id="PTHR47755:SF1">
    <property type="entry name" value="CELL DIVISION PROTEIN FTSX"/>
    <property type="match status" value="1"/>
</dbReference>
<protein>
    <recommendedName>
        <fullName evidence="3 10">Cell division protein FtsX</fullName>
    </recommendedName>
</protein>
<comment type="similarity">
    <text evidence="2 10">Belongs to the ABC-4 integral membrane protein family. FtsX subfamily.</text>
</comment>
<dbReference type="InterPro" id="IPR040690">
    <property type="entry name" value="FtsX_ECD"/>
</dbReference>
<dbReference type="EMBL" id="FOJI01000001">
    <property type="protein sequence ID" value="SEV82961.1"/>
    <property type="molecule type" value="Genomic_DNA"/>
</dbReference>
<feature type="domain" description="ABC3 transporter permease C-terminal" evidence="12">
    <location>
        <begin position="178"/>
        <end position="298"/>
    </location>
</feature>
<keyword evidence="15" id="KW-1185">Reference proteome</keyword>
<evidence type="ECO:0000256" key="5">
    <source>
        <dbReference type="ARBA" id="ARBA00022618"/>
    </source>
</evidence>
<evidence type="ECO:0000256" key="8">
    <source>
        <dbReference type="ARBA" id="ARBA00023136"/>
    </source>
</evidence>
<feature type="transmembrane region" description="Helical" evidence="11">
    <location>
        <begin position="272"/>
        <end position="296"/>
    </location>
</feature>
<dbReference type="PANTHER" id="PTHR47755">
    <property type="entry name" value="CELL DIVISION PROTEIN FTSX"/>
    <property type="match status" value="1"/>
</dbReference>
<dbReference type="AlphaFoldDB" id="A0A1I0M6G8"/>
<comment type="function">
    <text evidence="10">Part of the ABC transporter FtsEX involved in asymmetric cellular division facilitating the initiation of sporulation.</text>
</comment>
<feature type="transmembrane region" description="Helical" evidence="11">
    <location>
        <begin position="222"/>
        <end position="246"/>
    </location>
</feature>
<evidence type="ECO:0000256" key="3">
    <source>
        <dbReference type="ARBA" id="ARBA00021907"/>
    </source>
</evidence>
<keyword evidence="6 11" id="KW-0812">Transmembrane</keyword>
<feature type="transmembrane region" description="Helical" evidence="11">
    <location>
        <begin position="21"/>
        <end position="45"/>
    </location>
</feature>